<keyword evidence="3" id="KW-1185">Reference proteome</keyword>
<keyword evidence="1" id="KW-0732">Signal</keyword>
<gene>
    <name evidence="2" type="ORF">HYH02_005016</name>
</gene>
<accession>A0A836B8E8</accession>
<proteinExistence type="predicted"/>
<dbReference type="OrthoDB" id="535854at2759"/>
<feature type="signal peptide" evidence="1">
    <location>
        <begin position="1"/>
        <end position="26"/>
    </location>
</feature>
<name>A0A836B8E8_9CHLO</name>
<feature type="chain" id="PRO_5032912404" description="Bifunctional inhibitor/plant lipid transfer protein/seed storage helical domain-containing protein" evidence="1">
    <location>
        <begin position="27"/>
        <end position="160"/>
    </location>
</feature>
<evidence type="ECO:0008006" key="4">
    <source>
        <dbReference type="Google" id="ProtNLM"/>
    </source>
</evidence>
<protein>
    <recommendedName>
        <fullName evidence="4">Bifunctional inhibitor/plant lipid transfer protein/seed storage helical domain-containing protein</fullName>
    </recommendedName>
</protein>
<evidence type="ECO:0000313" key="3">
    <source>
        <dbReference type="Proteomes" id="UP000613740"/>
    </source>
</evidence>
<dbReference type="AlphaFoldDB" id="A0A836B8E8"/>
<comment type="caution">
    <text evidence="2">The sequence shown here is derived from an EMBL/GenBank/DDBJ whole genome shotgun (WGS) entry which is preliminary data.</text>
</comment>
<organism evidence="2 3">
    <name type="scientific">Chlamydomonas schloesseri</name>
    <dbReference type="NCBI Taxonomy" id="2026947"/>
    <lineage>
        <taxon>Eukaryota</taxon>
        <taxon>Viridiplantae</taxon>
        <taxon>Chlorophyta</taxon>
        <taxon>core chlorophytes</taxon>
        <taxon>Chlorophyceae</taxon>
        <taxon>CS clade</taxon>
        <taxon>Chlamydomonadales</taxon>
        <taxon>Chlamydomonadaceae</taxon>
        <taxon>Chlamydomonas</taxon>
    </lineage>
</organism>
<evidence type="ECO:0000313" key="2">
    <source>
        <dbReference type="EMBL" id="KAG2450515.1"/>
    </source>
</evidence>
<sequence>MDRSRTAAAFGLLALLLLAAAGAAHAQTTSSDGMSTDALCKEAQADLPNNPDIKAFKQCAATKPISTDCCAKLAPYAKYVPCLSTPMYVTAVNDYLGGVTTIDEAFKQCAANKPITTACCQRVKPYSQYLPCLSYDAYRTDNFLAPLSGDEVMAACFSPP</sequence>
<evidence type="ECO:0000256" key="1">
    <source>
        <dbReference type="SAM" id="SignalP"/>
    </source>
</evidence>
<dbReference type="Proteomes" id="UP000613740">
    <property type="component" value="Unassembled WGS sequence"/>
</dbReference>
<dbReference type="EMBL" id="JAEHOD010000011">
    <property type="protein sequence ID" value="KAG2450515.1"/>
    <property type="molecule type" value="Genomic_DNA"/>
</dbReference>
<reference evidence="2" key="1">
    <citation type="journal article" date="2020" name="bioRxiv">
        <title>Comparative genomics of Chlamydomonas.</title>
        <authorList>
            <person name="Craig R.J."/>
            <person name="Hasan A.R."/>
            <person name="Ness R.W."/>
            <person name="Keightley P.D."/>
        </authorList>
    </citation>
    <scope>NUCLEOTIDE SEQUENCE</scope>
    <source>
        <strain evidence="2">CCAP 11/173</strain>
    </source>
</reference>